<proteinExistence type="predicted"/>
<reference evidence="2 3" key="1">
    <citation type="journal article" date="2016" name="Syst. Appl. Microbiol.">
        <title>Vibrio bivalvicida sp. nov., a novel larval pathogen for bivalve molluscs reared in a hatchery.</title>
        <authorList>
            <person name="Dubert J."/>
            <person name="Romalde J.L."/>
            <person name="Prado S."/>
            <person name="Barja J.L."/>
        </authorList>
    </citation>
    <scope>NUCLEOTIDE SEQUENCE [LARGE SCALE GENOMIC DNA]</scope>
    <source>
        <strain evidence="2 3">605</strain>
    </source>
</reference>
<feature type="transmembrane region" description="Helical" evidence="1">
    <location>
        <begin position="6"/>
        <end position="28"/>
    </location>
</feature>
<sequence length="139" mass="15543">MCSNQQGFSLLEVLIALLLIGIASLALIKMQVYTEQRADFAVKSLESLNLMEQKLEWFRTREADPTLSAISVADFELITNGSESHPPYQLIWKVTTPSSSASSALKHITITAHWQDRLGKPQQVTLNTMIAKHGEFISR</sequence>
<evidence type="ECO:0000256" key="1">
    <source>
        <dbReference type="SAM" id="Phobius"/>
    </source>
</evidence>
<dbReference type="InterPro" id="IPR012902">
    <property type="entry name" value="N_methyl_site"/>
</dbReference>
<name>A0A177XW67_9VIBR</name>
<keyword evidence="1" id="KW-0472">Membrane</keyword>
<dbReference type="RefSeq" id="WP_054961253.1">
    <property type="nucleotide sequence ID" value="NZ_LLEI02000053.1"/>
</dbReference>
<protein>
    <submittedName>
        <fullName evidence="2">Type IV pilin</fullName>
    </submittedName>
</protein>
<organism evidence="2 3">
    <name type="scientific">Vibrio bivalvicida</name>
    <dbReference type="NCBI Taxonomy" id="1276888"/>
    <lineage>
        <taxon>Bacteria</taxon>
        <taxon>Pseudomonadati</taxon>
        <taxon>Pseudomonadota</taxon>
        <taxon>Gammaproteobacteria</taxon>
        <taxon>Vibrionales</taxon>
        <taxon>Vibrionaceae</taxon>
        <taxon>Vibrio</taxon>
        <taxon>Vibrio oreintalis group</taxon>
    </lineage>
</organism>
<comment type="caution">
    <text evidence="2">The sequence shown here is derived from an EMBL/GenBank/DDBJ whole genome shotgun (WGS) entry which is preliminary data.</text>
</comment>
<keyword evidence="1" id="KW-1133">Transmembrane helix</keyword>
<dbReference type="NCBIfam" id="TIGR02532">
    <property type="entry name" value="IV_pilin_GFxxxE"/>
    <property type="match status" value="1"/>
</dbReference>
<dbReference type="Pfam" id="PF07963">
    <property type="entry name" value="N_methyl"/>
    <property type="match status" value="1"/>
</dbReference>
<dbReference type="EMBL" id="LLEI02000053">
    <property type="protein sequence ID" value="OAJ92852.1"/>
    <property type="molecule type" value="Genomic_DNA"/>
</dbReference>
<dbReference type="PROSITE" id="PS00409">
    <property type="entry name" value="PROKAR_NTER_METHYL"/>
    <property type="match status" value="1"/>
</dbReference>
<evidence type="ECO:0000313" key="2">
    <source>
        <dbReference type="EMBL" id="OAJ92852.1"/>
    </source>
</evidence>
<gene>
    <name evidence="2" type="ORF">APB76_16780</name>
</gene>
<accession>A0A177XW67</accession>
<keyword evidence="1" id="KW-0812">Transmembrane</keyword>
<dbReference type="AlphaFoldDB" id="A0A177XW67"/>
<evidence type="ECO:0000313" key="3">
    <source>
        <dbReference type="Proteomes" id="UP000078406"/>
    </source>
</evidence>
<dbReference type="Proteomes" id="UP000078406">
    <property type="component" value="Unassembled WGS sequence"/>
</dbReference>